<dbReference type="AlphaFoldDB" id="A0A512CE80"/>
<comment type="caution">
    <text evidence="5">The sequence shown here is derived from an EMBL/GenBank/DDBJ whole genome shotgun (WGS) entry which is preliminary data.</text>
</comment>
<dbReference type="Gene3D" id="2.40.100.10">
    <property type="entry name" value="Cyclophilin-like"/>
    <property type="match status" value="1"/>
</dbReference>
<dbReference type="GO" id="GO:0016787">
    <property type="term" value="F:hydrolase activity"/>
    <property type="evidence" value="ECO:0007669"/>
    <property type="project" value="UniProtKB-KW"/>
</dbReference>
<dbReference type="InterPro" id="IPR003778">
    <property type="entry name" value="CT_A_B"/>
</dbReference>
<dbReference type="GO" id="GO:0005524">
    <property type="term" value="F:ATP binding"/>
    <property type="evidence" value="ECO:0007669"/>
    <property type="project" value="UniProtKB-KW"/>
</dbReference>
<keyword evidence="3" id="KW-0067">ATP-binding</keyword>
<dbReference type="EMBL" id="BJYV01000015">
    <property type="protein sequence ID" value="GEO22496.1"/>
    <property type="molecule type" value="Genomic_DNA"/>
</dbReference>
<dbReference type="PANTHER" id="PTHR43309">
    <property type="entry name" value="5-OXOPROLINASE SUBUNIT C"/>
    <property type="match status" value="1"/>
</dbReference>
<dbReference type="Proteomes" id="UP000321301">
    <property type="component" value="Unassembled WGS sequence"/>
</dbReference>
<dbReference type="RefSeq" id="WP_040415115.1">
    <property type="nucleotide sequence ID" value="NZ_BJYV01000015.1"/>
</dbReference>
<dbReference type="SMART" id="SM00797">
    <property type="entry name" value="AHS2"/>
    <property type="match status" value="1"/>
</dbReference>
<dbReference type="InterPro" id="IPR029000">
    <property type="entry name" value="Cyclophilin-like_dom_sf"/>
</dbReference>
<organism evidence="5 6">
    <name type="scientific">Cyclobacterium qasimii</name>
    <dbReference type="NCBI Taxonomy" id="1350429"/>
    <lineage>
        <taxon>Bacteria</taxon>
        <taxon>Pseudomonadati</taxon>
        <taxon>Bacteroidota</taxon>
        <taxon>Cytophagia</taxon>
        <taxon>Cytophagales</taxon>
        <taxon>Cyclobacteriaceae</taxon>
        <taxon>Cyclobacterium</taxon>
    </lineage>
</organism>
<protein>
    <submittedName>
        <fullName evidence="5">KipI antagonist</fullName>
    </submittedName>
</protein>
<feature type="domain" description="Carboxyltransferase" evidence="4">
    <location>
        <begin position="33"/>
        <end position="291"/>
    </location>
</feature>
<evidence type="ECO:0000256" key="3">
    <source>
        <dbReference type="ARBA" id="ARBA00022840"/>
    </source>
</evidence>
<gene>
    <name evidence="5" type="ORF">CQA01_30300</name>
</gene>
<dbReference type="PANTHER" id="PTHR43309:SF3">
    <property type="entry name" value="5-OXOPROLINASE SUBUNIT C"/>
    <property type="match status" value="1"/>
</dbReference>
<evidence type="ECO:0000313" key="5">
    <source>
        <dbReference type="EMBL" id="GEO22496.1"/>
    </source>
</evidence>
<proteinExistence type="predicted"/>
<evidence type="ECO:0000259" key="4">
    <source>
        <dbReference type="SMART" id="SM00797"/>
    </source>
</evidence>
<evidence type="ECO:0000256" key="1">
    <source>
        <dbReference type="ARBA" id="ARBA00022741"/>
    </source>
</evidence>
<evidence type="ECO:0000313" key="6">
    <source>
        <dbReference type="Proteomes" id="UP000321301"/>
    </source>
</evidence>
<accession>A0A512CE80</accession>
<sequence length="291" mass="32324">MIGKKNHTVGKLVFVKAGLFTTIQDKGRLNLVDKGIPLSGPMDEEAFHLANLLVRKDPGAACLEIYMGNINLYFTESCQIVCTGANAKIEVDSKVYATNEIINVSAYSRLNIFPFSQGQWLYMAINGTFTSEKVLGSQSFYPKITPLAKFSDSDILIYSSSPTPIPSDFAKIKTKNLPQMIFVPAYRGPSFSSLNKKQQFTLTNTSFTLSTIQNRMGIHLIEKLKHELPELISSPVYPGTVQLTHAGKIIILMKDAQVTGGYHRILQLSARGISRLAQLRPLSNFKFKLIE</sequence>
<reference evidence="5 6" key="1">
    <citation type="submission" date="2019-07" db="EMBL/GenBank/DDBJ databases">
        <title>Whole genome shotgun sequence of Cyclobacterium qasimii NBRC 106168.</title>
        <authorList>
            <person name="Hosoyama A."/>
            <person name="Uohara A."/>
            <person name="Ohji S."/>
            <person name="Ichikawa N."/>
        </authorList>
    </citation>
    <scope>NUCLEOTIDE SEQUENCE [LARGE SCALE GENOMIC DNA]</scope>
    <source>
        <strain evidence="5 6">NBRC 106168</strain>
    </source>
</reference>
<keyword evidence="1" id="KW-0547">Nucleotide-binding</keyword>
<dbReference type="Pfam" id="PF02626">
    <property type="entry name" value="CT_A_B"/>
    <property type="match status" value="1"/>
</dbReference>
<keyword evidence="6" id="KW-1185">Reference proteome</keyword>
<keyword evidence="2" id="KW-0378">Hydrolase</keyword>
<evidence type="ECO:0000256" key="2">
    <source>
        <dbReference type="ARBA" id="ARBA00022801"/>
    </source>
</evidence>
<name>A0A512CE80_9BACT</name>
<dbReference type="InterPro" id="IPR052708">
    <property type="entry name" value="PxpC"/>
</dbReference>